<name>A0A1F7X5Q6_9BACT</name>
<accession>A0A1F7X5Q6</accession>
<organism evidence="2 3">
    <name type="scientific">Candidatus Woesebacteria bacterium RBG_13_46_13</name>
    <dbReference type="NCBI Taxonomy" id="1802479"/>
    <lineage>
        <taxon>Bacteria</taxon>
        <taxon>Candidatus Woeseibacteriota</taxon>
    </lineage>
</organism>
<sequence>MGLHIDRRSANKQGGSMSKPSAETVMRRIHEYFVSLCTAKGWKPFPEVHENAGIYRFSASRVVKVVGFPWTDVELRIEFVKADRGAVFLIEGMNFHSDGDLSGGIFLDPVEFLIFHGKEFCSINPDVENQNCWHIAAPKDLDAFFEGYDRLAQRLGYVTLF</sequence>
<comment type="caution">
    <text evidence="2">The sequence shown here is derived from an EMBL/GenBank/DDBJ whole genome shotgun (WGS) entry which is preliminary data.</text>
</comment>
<reference evidence="2 3" key="1">
    <citation type="journal article" date="2016" name="Nat. Commun.">
        <title>Thousands of microbial genomes shed light on interconnected biogeochemical processes in an aquifer system.</title>
        <authorList>
            <person name="Anantharaman K."/>
            <person name="Brown C.T."/>
            <person name="Hug L.A."/>
            <person name="Sharon I."/>
            <person name="Castelle C.J."/>
            <person name="Probst A.J."/>
            <person name="Thomas B.C."/>
            <person name="Singh A."/>
            <person name="Wilkins M.J."/>
            <person name="Karaoz U."/>
            <person name="Brodie E.L."/>
            <person name="Williams K.H."/>
            <person name="Hubbard S.S."/>
            <person name="Banfield J.F."/>
        </authorList>
    </citation>
    <scope>NUCLEOTIDE SEQUENCE [LARGE SCALE GENOMIC DNA]</scope>
</reference>
<dbReference type="Proteomes" id="UP000176778">
    <property type="component" value="Unassembled WGS sequence"/>
</dbReference>
<evidence type="ECO:0000313" key="3">
    <source>
        <dbReference type="Proteomes" id="UP000176778"/>
    </source>
</evidence>
<feature type="region of interest" description="Disordered" evidence="1">
    <location>
        <begin position="1"/>
        <end position="22"/>
    </location>
</feature>
<dbReference type="EMBL" id="MGFR01000003">
    <property type="protein sequence ID" value="OGM09708.1"/>
    <property type="molecule type" value="Genomic_DNA"/>
</dbReference>
<protein>
    <submittedName>
        <fullName evidence="2">Uncharacterized protein</fullName>
    </submittedName>
</protein>
<dbReference type="AlphaFoldDB" id="A0A1F7X5Q6"/>
<feature type="compositionally biased region" description="Polar residues" evidence="1">
    <location>
        <begin position="11"/>
        <end position="21"/>
    </location>
</feature>
<proteinExistence type="predicted"/>
<gene>
    <name evidence="2" type="ORF">A2Y68_03750</name>
</gene>
<evidence type="ECO:0000256" key="1">
    <source>
        <dbReference type="SAM" id="MobiDB-lite"/>
    </source>
</evidence>
<evidence type="ECO:0000313" key="2">
    <source>
        <dbReference type="EMBL" id="OGM09708.1"/>
    </source>
</evidence>
<dbReference type="STRING" id="1802479.A2Y68_03750"/>